<name>A0AA35LNV5_9HYPO</name>
<reference evidence="1" key="1">
    <citation type="submission" date="2023-01" db="EMBL/GenBank/DDBJ databases">
        <authorList>
            <person name="Piombo E."/>
        </authorList>
    </citation>
    <scope>NUCLEOTIDE SEQUENCE</scope>
</reference>
<dbReference type="InterPro" id="IPR036047">
    <property type="entry name" value="F-box-like_dom_sf"/>
</dbReference>
<comment type="caution">
    <text evidence="1">The sequence shown here is derived from an EMBL/GenBank/DDBJ whole genome shotgun (WGS) entry which is preliminary data.</text>
</comment>
<sequence>MNQKVSCVLCGAPIIEPEPEDPSRRWMSSFRTLYTVWEDWSQPRISGVGRCSWFNVVPLDEAVARQAPSAIIDEKWMKLNLLMHHFDPTLHVEWNPQTVWGFPLHDCCWHLLRLNDPEVPEYVVVQNLFDLCRSQPIQQHRTMDWGHDYAGLLAYELAPTAVCPGESAILRGRSLIGETQLPDPFNIPELQSVLDQEGLELAFDHSGQLAPSKISQDPLAIFPHEILVEILTNLDSADVVSLLIVPRMFASSGLPGPFWHSRFWPGKEFSHIFELCGQGSSAPRNRRRTYGLVKAINDNPALENRRRIWGRLLELKDCEGIPIGPIEGCESREPYRWNRHMGSVFPFYNYFTRVSRALYYRKSILERWVKKITISDLYLWTLLLFTSKGLQASAITPLVEAVSRSISVTPRPADTSSQVLRLLRTREELEG</sequence>
<dbReference type="Proteomes" id="UP001160390">
    <property type="component" value="Unassembled WGS sequence"/>
</dbReference>
<evidence type="ECO:0000313" key="2">
    <source>
        <dbReference type="Proteomes" id="UP001160390"/>
    </source>
</evidence>
<organism evidence="1 2">
    <name type="scientific">Clonostachys chloroleuca</name>
    <dbReference type="NCBI Taxonomy" id="1926264"/>
    <lineage>
        <taxon>Eukaryota</taxon>
        <taxon>Fungi</taxon>
        <taxon>Dikarya</taxon>
        <taxon>Ascomycota</taxon>
        <taxon>Pezizomycotina</taxon>
        <taxon>Sordariomycetes</taxon>
        <taxon>Hypocreomycetidae</taxon>
        <taxon>Hypocreales</taxon>
        <taxon>Bionectriaceae</taxon>
        <taxon>Clonostachys</taxon>
    </lineage>
</organism>
<keyword evidence="2" id="KW-1185">Reference proteome</keyword>
<dbReference type="SUPFAM" id="SSF81383">
    <property type="entry name" value="F-box domain"/>
    <property type="match status" value="1"/>
</dbReference>
<proteinExistence type="predicted"/>
<dbReference type="AlphaFoldDB" id="A0AA35LNV5"/>
<evidence type="ECO:0000313" key="1">
    <source>
        <dbReference type="EMBL" id="CAI6013685.1"/>
    </source>
</evidence>
<evidence type="ECO:0008006" key="3">
    <source>
        <dbReference type="Google" id="ProtNLM"/>
    </source>
</evidence>
<protein>
    <recommendedName>
        <fullName evidence="3">F-box domain-containing protein</fullName>
    </recommendedName>
</protein>
<dbReference type="EMBL" id="CABFNP030000373">
    <property type="protein sequence ID" value="CAI6013685.1"/>
    <property type="molecule type" value="Genomic_DNA"/>
</dbReference>
<accession>A0AA35LNV5</accession>
<gene>
    <name evidence="1" type="ORF">CCHLO57077_00017608</name>
</gene>